<dbReference type="Gene3D" id="3.10.10.10">
    <property type="entry name" value="HIV Type 1 Reverse Transcriptase, subunit A, domain 1"/>
    <property type="match status" value="1"/>
</dbReference>
<dbReference type="AlphaFoldDB" id="A0AAV6XY03"/>
<gene>
    <name evidence="3" type="ORF">BUALT_Bualt02G0067100</name>
</gene>
<feature type="domain" description="Retrotransposon gag" evidence="2">
    <location>
        <begin position="119"/>
        <end position="212"/>
    </location>
</feature>
<dbReference type="EMBL" id="WHWC01000002">
    <property type="protein sequence ID" value="KAG8387876.1"/>
    <property type="molecule type" value="Genomic_DNA"/>
</dbReference>
<dbReference type="SUPFAM" id="SSF56672">
    <property type="entry name" value="DNA/RNA polymerases"/>
    <property type="match status" value="1"/>
</dbReference>
<name>A0AAV6XY03_9LAMI</name>
<evidence type="ECO:0000313" key="4">
    <source>
        <dbReference type="Proteomes" id="UP000826271"/>
    </source>
</evidence>
<dbReference type="Proteomes" id="UP000826271">
    <property type="component" value="Unassembled WGS sequence"/>
</dbReference>
<comment type="caution">
    <text evidence="3">The sequence shown here is derived from an EMBL/GenBank/DDBJ whole genome shotgun (WGS) entry which is preliminary data.</text>
</comment>
<dbReference type="Pfam" id="PF03732">
    <property type="entry name" value="Retrotrans_gag"/>
    <property type="match status" value="1"/>
</dbReference>
<reference evidence="3" key="1">
    <citation type="submission" date="2019-10" db="EMBL/GenBank/DDBJ databases">
        <authorList>
            <person name="Zhang R."/>
            <person name="Pan Y."/>
            <person name="Wang J."/>
            <person name="Ma R."/>
            <person name="Yu S."/>
        </authorList>
    </citation>
    <scope>NUCLEOTIDE SEQUENCE</scope>
    <source>
        <strain evidence="3">LA-IB0</strain>
        <tissue evidence="3">Leaf</tissue>
    </source>
</reference>
<protein>
    <recommendedName>
        <fullName evidence="2">Retrotransposon gag domain-containing protein</fullName>
    </recommendedName>
</protein>
<evidence type="ECO:0000259" key="2">
    <source>
        <dbReference type="Pfam" id="PF03732"/>
    </source>
</evidence>
<sequence length="420" mass="49056">MADGTRSMDMRREMDGLKEPMERSIADLKDMIVAVANTIQHNERGPSGVANQGDDMPDEPGGENVHVRGRNQWFQNYQTPMQFSQIEFPKFRGEDLRGWIYRCEQFFEVDDTPLDAKVKIAAVHLEGKALQWHQIFMKNRLTREVPQWGEYVRALNDRFGALLYEDLMSELVNLKQTGNIQDYLDRFDELMNYVDLSEPLNPQELDDKRARGLCFWYDEKFIPGHQCSRRKQLYIMEVNEDKEEEGEIEQLEELAGGNKENNNEQESDHSSSYHVSMNAMTGSMRLHDHVITLKEGTDAINLKPYRYPAVKKNEMEKIVNEMLDNGTVDRSLQQRESTLRLVKFHLAQAQNKMKVEADKSRTEREFEVGDWVYVKLLPYRQLSLRKHSCQKLAPRLAQKDNRAITQVLVKWFNAPMEEST</sequence>
<proteinExistence type="predicted"/>
<evidence type="ECO:0000313" key="3">
    <source>
        <dbReference type="EMBL" id="KAG8387876.1"/>
    </source>
</evidence>
<feature type="region of interest" description="Disordered" evidence="1">
    <location>
        <begin position="41"/>
        <end position="60"/>
    </location>
</feature>
<keyword evidence="4" id="KW-1185">Reference proteome</keyword>
<evidence type="ECO:0000256" key="1">
    <source>
        <dbReference type="SAM" id="MobiDB-lite"/>
    </source>
</evidence>
<dbReference type="InterPro" id="IPR005162">
    <property type="entry name" value="Retrotrans_gag_dom"/>
</dbReference>
<organism evidence="3 4">
    <name type="scientific">Buddleja alternifolia</name>
    <dbReference type="NCBI Taxonomy" id="168488"/>
    <lineage>
        <taxon>Eukaryota</taxon>
        <taxon>Viridiplantae</taxon>
        <taxon>Streptophyta</taxon>
        <taxon>Embryophyta</taxon>
        <taxon>Tracheophyta</taxon>
        <taxon>Spermatophyta</taxon>
        <taxon>Magnoliopsida</taxon>
        <taxon>eudicotyledons</taxon>
        <taxon>Gunneridae</taxon>
        <taxon>Pentapetalae</taxon>
        <taxon>asterids</taxon>
        <taxon>lamiids</taxon>
        <taxon>Lamiales</taxon>
        <taxon>Scrophulariaceae</taxon>
        <taxon>Buddlejeae</taxon>
        <taxon>Buddleja</taxon>
    </lineage>
</organism>
<accession>A0AAV6XY03</accession>
<dbReference type="InterPro" id="IPR043502">
    <property type="entry name" value="DNA/RNA_pol_sf"/>
</dbReference>